<organism evidence="5 6">
    <name type="scientific">Caldifermentibacillus hisashii</name>
    <dbReference type="NCBI Taxonomy" id="996558"/>
    <lineage>
        <taxon>Bacteria</taxon>
        <taxon>Bacillati</taxon>
        <taxon>Bacillota</taxon>
        <taxon>Bacilli</taxon>
        <taxon>Bacillales</taxon>
        <taxon>Bacillaceae</taxon>
        <taxon>Caldifermentibacillus</taxon>
    </lineage>
</organism>
<dbReference type="InterPro" id="IPR009051">
    <property type="entry name" value="Helical_ferredxn"/>
</dbReference>
<reference evidence="5 6" key="1">
    <citation type="submission" date="2024-03" db="EMBL/GenBank/DDBJ databases">
        <title>Bacilli Hybrid Assemblies.</title>
        <authorList>
            <person name="Kovac J."/>
        </authorList>
    </citation>
    <scope>NUCLEOTIDE SEQUENCE [LARGE SCALE GENOMIC DNA]</scope>
    <source>
        <strain evidence="5 6">FSL M8-0022</strain>
    </source>
</reference>
<dbReference type="EMBL" id="JBBYAK010000001">
    <property type="protein sequence ID" value="MEL3956453.1"/>
    <property type="molecule type" value="Genomic_DNA"/>
</dbReference>
<dbReference type="PROSITE" id="PS00198">
    <property type="entry name" value="4FE4S_FER_1"/>
    <property type="match status" value="1"/>
</dbReference>
<name>A0ABU9JUC6_9BACI</name>
<dbReference type="PANTHER" id="PTHR32479">
    <property type="entry name" value="GLYCOLATE OXIDASE IRON-SULFUR SUBUNIT"/>
    <property type="match status" value="1"/>
</dbReference>
<evidence type="ECO:0000313" key="5">
    <source>
        <dbReference type="EMBL" id="MEL3956453.1"/>
    </source>
</evidence>
<dbReference type="RefSeq" id="WP_342019787.1">
    <property type="nucleotide sequence ID" value="NZ_JBBYAK010000001.1"/>
</dbReference>
<feature type="domain" description="4Fe-4S ferredoxin-type" evidence="4">
    <location>
        <begin position="1"/>
        <end position="29"/>
    </location>
</feature>
<dbReference type="InterPro" id="IPR017896">
    <property type="entry name" value="4Fe4S_Fe-S-bd"/>
</dbReference>
<dbReference type="Proteomes" id="UP001459714">
    <property type="component" value="Unassembled WGS sequence"/>
</dbReference>
<keyword evidence="1" id="KW-0479">Metal-binding</keyword>
<dbReference type="Pfam" id="PF13183">
    <property type="entry name" value="Fer4_8"/>
    <property type="match status" value="1"/>
</dbReference>
<gene>
    <name evidence="5" type="ORF">NST17_04410</name>
</gene>
<dbReference type="InterPro" id="IPR017900">
    <property type="entry name" value="4Fe4S_Fe_S_CS"/>
</dbReference>
<protein>
    <submittedName>
        <fullName evidence="5">(Fe-S)-binding protein</fullName>
    </submittedName>
</protein>
<evidence type="ECO:0000256" key="1">
    <source>
        <dbReference type="ARBA" id="ARBA00022723"/>
    </source>
</evidence>
<dbReference type="Gene3D" id="1.10.1060.10">
    <property type="entry name" value="Alpha-helical ferredoxin"/>
    <property type="match status" value="1"/>
</dbReference>
<dbReference type="PROSITE" id="PS51379">
    <property type="entry name" value="4FE4S_FER_2"/>
    <property type="match status" value="1"/>
</dbReference>
<sequence>MILDYLNQCINCGICISSCPTYKLNLNELYSPRGRLILLQEYFKEKNSKKIDKQIFKEAFQTCLNSGQCQKACPIGVNTKLLLKFGKEIANDI</sequence>
<keyword evidence="2" id="KW-0408">Iron</keyword>
<evidence type="ECO:0000256" key="3">
    <source>
        <dbReference type="ARBA" id="ARBA00023014"/>
    </source>
</evidence>
<keyword evidence="6" id="KW-1185">Reference proteome</keyword>
<evidence type="ECO:0000313" key="6">
    <source>
        <dbReference type="Proteomes" id="UP001459714"/>
    </source>
</evidence>
<comment type="caution">
    <text evidence="5">The sequence shown here is derived from an EMBL/GenBank/DDBJ whole genome shotgun (WGS) entry which is preliminary data.</text>
</comment>
<accession>A0ABU9JUC6</accession>
<evidence type="ECO:0000256" key="2">
    <source>
        <dbReference type="ARBA" id="ARBA00023004"/>
    </source>
</evidence>
<proteinExistence type="predicted"/>
<keyword evidence="3" id="KW-0411">Iron-sulfur</keyword>
<dbReference type="PANTHER" id="PTHR32479:SF19">
    <property type="entry name" value="ANAEROBIC GLYCEROL-3-PHOSPHATE DEHYDROGENASE SUBUNIT C"/>
    <property type="match status" value="1"/>
</dbReference>
<dbReference type="SUPFAM" id="SSF46548">
    <property type="entry name" value="alpha-helical ferredoxin"/>
    <property type="match status" value="1"/>
</dbReference>
<evidence type="ECO:0000259" key="4">
    <source>
        <dbReference type="PROSITE" id="PS51379"/>
    </source>
</evidence>